<dbReference type="EMBL" id="JACEIK010007375">
    <property type="protein sequence ID" value="MCE3050174.1"/>
    <property type="molecule type" value="Genomic_DNA"/>
</dbReference>
<evidence type="ECO:0000313" key="2">
    <source>
        <dbReference type="Proteomes" id="UP000823775"/>
    </source>
</evidence>
<feature type="non-terminal residue" evidence="1">
    <location>
        <position position="63"/>
    </location>
</feature>
<name>A0ABS8WJK2_DATST</name>
<protein>
    <submittedName>
        <fullName evidence="1">Uncharacterized protein</fullName>
    </submittedName>
</protein>
<gene>
    <name evidence="1" type="ORF">HAX54_046589</name>
</gene>
<dbReference type="Proteomes" id="UP000823775">
    <property type="component" value="Unassembled WGS sequence"/>
</dbReference>
<accession>A0ABS8WJK2</accession>
<organism evidence="1 2">
    <name type="scientific">Datura stramonium</name>
    <name type="common">Jimsonweed</name>
    <name type="synonym">Common thornapple</name>
    <dbReference type="NCBI Taxonomy" id="4076"/>
    <lineage>
        <taxon>Eukaryota</taxon>
        <taxon>Viridiplantae</taxon>
        <taxon>Streptophyta</taxon>
        <taxon>Embryophyta</taxon>
        <taxon>Tracheophyta</taxon>
        <taxon>Spermatophyta</taxon>
        <taxon>Magnoliopsida</taxon>
        <taxon>eudicotyledons</taxon>
        <taxon>Gunneridae</taxon>
        <taxon>Pentapetalae</taxon>
        <taxon>asterids</taxon>
        <taxon>lamiids</taxon>
        <taxon>Solanales</taxon>
        <taxon>Solanaceae</taxon>
        <taxon>Solanoideae</taxon>
        <taxon>Datureae</taxon>
        <taxon>Datura</taxon>
    </lineage>
</organism>
<sequence length="63" mass="7299">MPLRLCEYPKSKIYSGYMSSSKVDIDLQGMMASFDAGRACAYLRVVLNMFEIYYGCWEAVLRR</sequence>
<evidence type="ECO:0000313" key="1">
    <source>
        <dbReference type="EMBL" id="MCE3050174.1"/>
    </source>
</evidence>
<comment type="caution">
    <text evidence="1">The sequence shown here is derived from an EMBL/GenBank/DDBJ whole genome shotgun (WGS) entry which is preliminary data.</text>
</comment>
<reference evidence="1 2" key="1">
    <citation type="journal article" date="2021" name="BMC Genomics">
        <title>Datura genome reveals duplications of psychoactive alkaloid biosynthetic genes and high mutation rate following tissue culture.</title>
        <authorList>
            <person name="Rajewski A."/>
            <person name="Carter-House D."/>
            <person name="Stajich J."/>
            <person name="Litt A."/>
        </authorList>
    </citation>
    <scope>NUCLEOTIDE SEQUENCE [LARGE SCALE GENOMIC DNA]</scope>
    <source>
        <strain evidence="1">AR-01</strain>
    </source>
</reference>
<keyword evidence="2" id="KW-1185">Reference proteome</keyword>
<proteinExistence type="predicted"/>